<dbReference type="Proteomes" id="UP000018559">
    <property type="component" value="Unassembled WGS sequence"/>
</dbReference>
<evidence type="ECO:0000313" key="2">
    <source>
        <dbReference type="EMBL" id="ETA75126.1"/>
    </source>
</evidence>
<keyword evidence="3" id="KW-1185">Reference proteome</keyword>
<feature type="region of interest" description="Disordered" evidence="1">
    <location>
        <begin position="164"/>
        <end position="204"/>
    </location>
</feature>
<feature type="compositionally biased region" description="Basic and acidic residues" evidence="1">
    <location>
        <begin position="192"/>
        <end position="204"/>
    </location>
</feature>
<protein>
    <submittedName>
        <fullName evidence="2">Uncharacterized protein</fullName>
    </submittedName>
</protein>
<dbReference type="RefSeq" id="WP_023858658.1">
    <property type="nucleotide sequence ID" value="NZ_AWWH01000006.1"/>
</dbReference>
<name>V7I1G3_9LACO</name>
<proteinExistence type="predicted"/>
<organism evidence="2 3">
    <name type="scientific">Ligilactobacillus equi DPC 6820</name>
    <dbReference type="NCBI Taxonomy" id="1392007"/>
    <lineage>
        <taxon>Bacteria</taxon>
        <taxon>Bacillati</taxon>
        <taxon>Bacillota</taxon>
        <taxon>Bacilli</taxon>
        <taxon>Lactobacillales</taxon>
        <taxon>Lactobacillaceae</taxon>
        <taxon>Ligilactobacillus</taxon>
    </lineage>
</organism>
<feature type="region of interest" description="Disordered" evidence="1">
    <location>
        <begin position="63"/>
        <end position="99"/>
    </location>
</feature>
<feature type="compositionally biased region" description="Low complexity" evidence="1">
    <location>
        <begin position="71"/>
        <end position="83"/>
    </location>
</feature>
<feature type="compositionally biased region" description="Polar residues" evidence="1">
    <location>
        <begin position="84"/>
        <end position="99"/>
    </location>
</feature>
<gene>
    <name evidence="2" type="ORF">LEQ_2527</name>
</gene>
<dbReference type="EMBL" id="AWWH01000006">
    <property type="protein sequence ID" value="ETA75126.1"/>
    <property type="molecule type" value="Genomic_DNA"/>
</dbReference>
<accession>V7I1G3</accession>
<evidence type="ECO:0000256" key="1">
    <source>
        <dbReference type="SAM" id="MobiDB-lite"/>
    </source>
</evidence>
<dbReference type="AlphaFoldDB" id="V7I1G3"/>
<sequence>MVATFILVLGIILPVANARSFGRSRGYRTTTTRSFGNYHRNSRPWSHKTRVIEGSYKTVKPSKNATSVDASYRTSSNKSYSSTGQTTNHQGFAGNATSGSYTRSQAQNIFQKQKLSSRYRRGFYHQSIITNPWFWLFMINHHRHSRMNNEQYLQGYRAGYDAAKEDKKVKNKKHEKVEGSSSSKYRQGYQDGYKDGYKDDVTEA</sequence>
<evidence type="ECO:0000313" key="3">
    <source>
        <dbReference type="Proteomes" id="UP000018559"/>
    </source>
</evidence>
<comment type="caution">
    <text evidence="2">The sequence shown here is derived from an EMBL/GenBank/DDBJ whole genome shotgun (WGS) entry which is preliminary data.</text>
</comment>
<reference evidence="2 3" key="1">
    <citation type="journal article" date="2014" name="Genome Announc.">
        <title>The Genome of the Predominant Equine Lactobacillus Species, Lactobacillus equi, Is Reflective of Its Lifestyle Adaptations to an Herbivorous Host.</title>
        <authorList>
            <person name="O'Donnell M.M."/>
            <person name="Harris H.M."/>
            <person name="O'Toole P.W."/>
            <person name="Ross R.P."/>
        </authorList>
    </citation>
    <scope>NUCLEOTIDE SEQUENCE [LARGE SCALE GENOMIC DNA]</scope>
    <source>
        <strain evidence="2 3">DPC 6820</strain>
    </source>
</reference>
<dbReference type="PATRIC" id="fig|1392007.3.peg.39"/>